<dbReference type="AlphaFoldDB" id="A0A4Y6PZU4"/>
<dbReference type="InterPro" id="IPR050411">
    <property type="entry name" value="AlphaKG_dependent_hydroxylases"/>
</dbReference>
<evidence type="ECO:0000256" key="3">
    <source>
        <dbReference type="ARBA" id="ARBA00023194"/>
    </source>
</evidence>
<name>A0A4Y6PZU4_PERCE</name>
<dbReference type="Gene3D" id="3.60.130.10">
    <property type="entry name" value="Clavaminate synthase-like"/>
    <property type="match status" value="1"/>
</dbReference>
<dbReference type="RefSeq" id="WP_141200300.1">
    <property type="nucleotide sequence ID" value="NZ_CP041186.1"/>
</dbReference>
<keyword evidence="3" id="KW-0045">Antibiotic biosynthesis</keyword>
<dbReference type="GO" id="GO:0051213">
    <property type="term" value="F:dioxygenase activity"/>
    <property type="evidence" value="ECO:0007669"/>
    <property type="project" value="UniProtKB-KW"/>
</dbReference>
<evidence type="ECO:0000313" key="6">
    <source>
        <dbReference type="Proteomes" id="UP000315995"/>
    </source>
</evidence>
<dbReference type="EMBL" id="CP041186">
    <property type="protein sequence ID" value="QDG53846.1"/>
    <property type="molecule type" value="Genomic_DNA"/>
</dbReference>
<evidence type="ECO:0000256" key="2">
    <source>
        <dbReference type="ARBA" id="ARBA00023002"/>
    </source>
</evidence>
<dbReference type="SUPFAM" id="SSF51197">
    <property type="entry name" value="Clavaminate synthase-like"/>
    <property type="match status" value="1"/>
</dbReference>
<accession>A0A4Y6PZU4</accession>
<gene>
    <name evidence="5" type="ORF">FIV42_24815</name>
</gene>
<dbReference type="InterPro" id="IPR042098">
    <property type="entry name" value="TauD-like_sf"/>
</dbReference>
<dbReference type="OrthoDB" id="9769888at2"/>
<proteinExistence type="predicted"/>
<dbReference type="Pfam" id="PF02668">
    <property type="entry name" value="TauD"/>
    <property type="match status" value="1"/>
</dbReference>
<keyword evidence="2" id="KW-0560">Oxidoreductase</keyword>
<dbReference type="InterPro" id="IPR003819">
    <property type="entry name" value="TauD/TfdA-like"/>
</dbReference>
<dbReference type="GO" id="GO:0017000">
    <property type="term" value="P:antibiotic biosynthetic process"/>
    <property type="evidence" value="ECO:0007669"/>
    <property type="project" value="UniProtKB-KW"/>
</dbReference>
<feature type="domain" description="TauD/TfdA-like" evidence="4">
    <location>
        <begin position="23"/>
        <end position="354"/>
    </location>
</feature>
<organism evidence="5 6">
    <name type="scientific">Persicimonas caeni</name>
    <dbReference type="NCBI Taxonomy" id="2292766"/>
    <lineage>
        <taxon>Bacteria</taxon>
        <taxon>Deltaproteobacteria</taxon>
        <taxon>Bradymonadales</taxon>
        <taxon>Bradymonadaceae</taxon>
        <taxon>Persicimonas</taxon>
    </lineage>
</organism>
<dbReference type="PANTHER" id="PTHR10696">
    <property type="entry name" value="GAMMA-BUTYROBETAINE HYDROXYLASE-RELATED"/>
    <property type="match status" value="1"/>
</dbReference>
<evidence type="ECO:0000256" key="1">
    <source>
        <dbReference type="ARBA" id="ARBA00001954"/>
    </source>
</evidence>
<accession>A0A5B8YE20</accession>
<protein>
    <submittedName>
        <fullName evidence="5">Taurine dioxygenase</fullName>
    </submittedName>
</protein>
<dbReference type="Proteomes" id="UP000315995">
    <property type="component" value="Chromosome"/>
</dbReference>
<reference evidence="5 6" key="1">
    <citation type="submission" date="2019-06" db="EMBL/GenBank/DDBJ databases">
        <title>Persicimonas caeni gen. nov., sp. nov., a predatory bacterium isolated from solar saltern.</title>
        <authorList>
            <person name="Wang S."/>
        </authorList>
    </citation>
    <scope>NUCLEOTIDE SEQUENCE [LARGE SCALE GENOMIC DNA]</scope>
    <source>
        <strain evidence="5 6">YN101</strain>
    </source>
</reference>
<keyword evidence="6" id="KW-1185">Reference proteome</keyword>
<dbReference type="PANTHER" id="PTHR10696:SF56">
    <property type="entry name" value="TAUD_TFDA-LIKE DOMAIN-CONTAINING PROTEIN"/>
    <property type="match status" value="1"/>
</dbReference>
<evidence type="ECO:0000259" key="4">
    <source>
        <dbReference type="Pfam" id="PF02668"/>
    </source>
</evidence>
<keyword evidence="5" id="KW-0223">Dioxygenase</keyword>
<comment type="cofactor">
    <cofactor evidence="1">
        <name>Fe(2+)</name>
        <dbReference type="ChEBI" id="CHEBI:29033"/>
    </cofactor>
</comment>
<sequence>MTRFDETLKVYPLRDNGQELPLVVEARSNRKVDDLVGWIEQNRDRLTEQLTDHGALLFRGFDVRGPQDFENVARTLEPGLQNEYLGTSPRENLTDYVFSASELPGYYPIPQHCEMTFVKNPPQRLFFCCLEEPNAGMGQTPLVDFREVYRQMDDAVLSRFIDRGVRIIRNYSGPNSPDGPDLWKLKRWDDMFGTTDRSVVEQKCAEQGFEVTWRDKDQLRLVHEQDAVREHPQTGVPAWFNHTQVFHLSSAPSEFARIFEHAQRTPRIWLLWQATRLMVWAKRTFTPAENQSLHCTHADGGEIADDDMEHVRDVIWNNMVAYDWKYGDMVAIDNNSVSHGRLPYTGPREVVVAWA</sequence>
<evidence type="ECO:0000313" key="5">
    <source>
        <dbReference type="EMBL" id="QDG53846.1"/>
    </source>
</evidence>